<dbReference type="KEGG" id="hlt:I7X12_11000"/>
<keyword evidence="3 7" id="KW-0812">Transmembrane</keyword>
<evidence type="ECO:0000256" key="5">
    <source>
        <dbReference type="ARBA" id="ARBA00022989"/>
    </source>
</evidence>
<feature type="domain" description="RCK C-terminal" evidence="8">
    <location>
        <begin position="213"/>
        <end position="297"/>
    </location>
</feature>
<feature type="transmembrane region" description="Helical" evidence="7">
    <location>
        <begin position="600"/>
        <end position="619"/>
    </location>
</feature>
<keyword evidence="6 7" id="KW-0472">Membrane</keyword>
<dbReference type="PANTHER" id="PTHR43652">
    <property type="entry name" value="BASIC AMINO ACID ANTIPORTER YFCC-RELATED"/>
    <property type="match status" value="1"/>
</dbReference>
<evidence type="ECO:0000256" key="2">
    <source>
        <dbReference type="ARBA" id="ARBA00022448"/>
    </source>
</evidence>
<dbReference type="GO" id="GO:0006813">
    <property type="term" value="P:potassium ion transport"/>
    <property type="evidence" value="ECO:0007669"/>
    <property type="project" value="InterPro"/>
</dbReference>
<evidence type="ECO:0000256" key="6">
    <source>
        <dbReference type="ARBA" id="ARBA00023136"/>
    </source>
</evidence>
<keyword evidence="2" id="KW-0813">Transport</keyword>
<dbReference type="Pfam" id="PF02080">
    <property type="entry name" value="TrkA_C"/>
    <property type="match status" value="2"/>
</dbReference>
<dbReference type="OrthoDB" id="21388at2157"/>
<name>A0A7U3WBU9_9EURY</name>
<feature type="transmembrane region" description="Helical" evidence="7">
    <location>
        <begin position="452"/>
        <end position="470"/>
    </location>
</feature>
<keyword evidence="4" id="KW-0677">Repeat</keyword>
<protein>
    <submittedName>
        <fullName evidence="9">SLC13 family permease</fullName>
    </submittedName>
</protein>
<dbReference type="PROSITE" id="PS51202">
    <property type="entry name" value="RCK_C"/>
    <property type="match status" value="2"/>
</dbReference>
<feature type="transmembrane region" description="Helical" evidence="7">
    <location>
        <begin position="537"/>
        <end position="555"/>
    </location>
</feature>
<dbReference type="InterPro" id="IPR006037">
    <property type="entry name" value="RCK_C"/>
</dbReference>
<feature type="transmembrane region" description="Helical" evidence="7">
    <location>
        <begin position="502"/>
        <end position="525"/>
    </location>
</feature>
<dbReference type="Proteomes" id="UP000595001">
    <property type="component" value="Chromosome"/>
</dbReference>
<dbReference type="RefSeq" id="WP_198063852.1">
    <property type="nucleotide sequence ID" value="NZ_CP065856.1"/>
</dbReference>
<evidence type="ECO:0000256" key="3">
    <source>
        <dbReference type="ARBA" id="ARBA00022692"/>
    </source>
</evidence>
<comment type="subcellular location">
    <subcellularLocation>
        <location evidence="1">Membrane</location>
        <topology evidence="1">Multi-pass membrane protein</topology>
    </subcellularLocation>
</comment>
<sequence>MVVVGLVVVGAVVLFVTERVPVDVTAIAVMVTLILLEPWTGISPSEGISGFSSPATITVLAMLILSAGISRTGLVQIVGRRIAAFAGDRLDKQLLATIGVAGPSSGFVNNTPVVAVLIPVVTEVANEGGTSPSKLLIPLSYASQFGGMLTLVGTSTNILASDTAASLAGEYPGLRAFEFFEFTALGVVVFLAGSAYLLTVGHRLLPERVPPAETRVDTYGVADYLAEVDVKEGSDLVGRRPSAVAERAGNPVEVVRLLREGDRPTDSPVDERLAAGDTLLVRAGDDALASLAAADELAVERPKDADEAFEAAGSGDRPVVEVVVPATSFLVGETLRSASFARRYDATVLALRSRGDTVSEPLGDLRVQAGDTLLVQAPPRTLDRLRRSREFVPVRETAEPDYRTDKIPHAVAIMAGVVGFVALPWAGLGEWLVALTGVGAFALLAGLQQDILVTALAGVVAMVLTGVLDANELYDSVDWDVIFLLAGVIPLGIALEGTGAAALLGAAVAAAAVHLPVVVVLWLFYLVTGLLTEVISNNASVVLMIPVAAAAATAIGADSFSFVLAVTFAASTSFLGPVGYQTNLFVYGPGGYRFVDYLRVGAPLQLLLSTVTVLGIAAFRGIA</sequence>
<organism evidence="9 10">
    <name type="scientific">Halosimplex litoreum</name>
    <dbReference type="NCBI Taxonomy" id="1198301"/>
    <lineage>
        <taxon>Archaea</taxon>
        <taxon>Methanobacteriati</taxon>
        <taxon>Methanobacteriota</taxon>
        <taxon>Stenosarchaea group</taxon>
        <taxon>Halobacteria</taxon>
        <taxon>Halobacteriales</taxon>
        <taxon>Haloarculaceae</taxon>
        <taxon>Halosimplex</taxon>
    </lineage>
</organism>
<dbReference type="SUPFAM" id="SSF116726">
    <property type="entry name" value="TrkA C-terminal domain-like"/>
    <property type="match status" value="2"/>
</dbReference>
<feature type="transmembrane region" description="Helical" evidence="7">
    <location>
        <begin position="179"/>
        <end position="198"/>
    </location>
</feature>
<dbReference type="Gene3D" id="3.30.70.1450">
    <property type="entry name" value="Regulator of K+ conductance, C-terminal domain"/>
    <property type="match status" value="2"/>
</dbReference>
<evidence type="ECO:0000256" key="1">
    <source>
        <dbReference type="ARBA" id="ARBA00004141"/>
    </source>
</evidence>
<dbReference type="InterPro" id="IPR036721">
    <property type="entry name" value="RCK_C_sf"/>
</dbReference>
<dbReference type="PANTHER" id="PTHR43652:SF2">
    <property type="entry name" value="BASIC AMINO ACID ANTIPORTER YFCC-RELATED"/>
    <property type="match status" value="1"/>
</dbReference>
<feature type="transmembrane region" description="Helical" evidence="7">
    <location>
        <begin position="407"/>
        <end position="425"/>
    </location>
</feature>
<feature type="transmembrane region" description="Helical" evidence="7">
    <location>
        <begin position="139"/>
        <end position="159"/>
    </location>
</feature>
<evidence type="ECO:0000256" key="4">
    <source>
        <dbReference type="ARBA" id="ARBA00022737"/>
    </source>
</evidence>
<dbReference type="AlphaFoldDB" id="A0A7U3WBU9"/>
<dbReference type="Pfam" id="PF03600">
    <property type="entry name" value="CitMHS"/>
    <property type="match status" value="1"/>
</dbReference>
<proteinExistence type="predicted"/>
<evidence type="ECO:0000313" key="9">
    <source>
        <dbReference type="EMBL" id="QPV65094.1"/>
    </source>
</evidence>
<gene>
    <name evidence="9" type="ORF">I7X12_11000</name>
</gene>
<dbReference type="EMBL" id="CP065856">
    <property type="protein sequence ID" value="QPV65094.1"/>
    <property type="molecule type" value="Genomic_DNA"/>
</dbReference>
<keyword evidence="10" id="KW-1185">Reference proteome</keyword>
<dbReference type="InterPro" id="IPR004680">
    <property type="entry name" value="Cit_transptr-like_dom"/>
</dbReference>
<evidence type="ECO:0000313" key="10">
    <source>
        <dbReference type="Proteomes" id="UP000595001"/>
    </source>
</evidence>
<feature type="transmembrane region" description="Helical" evidence="7">
    <location>
        <begin position="562"/>
        <end position="580"/>
    </location>
</feature>
<dbReference type="GeneID" id="60589027"/>
<accession>A0A7U3WBU9</accession>
<evidence type="ECO:0000259" key="8">
    <source>
        <dbReference type="PROSITE" id="PS51202"/>
    </source>
</evidence>
<dbReference type="GO" id="GO:0008324">
    <property type="term" value="F:monoatomic cation transmembrane transporter activity"/>
    <property type="evidence" value="ECO:0007669"/>
    <property type="project" value="InterPro"/>
</dbReference>
<feature type="transmembrane region" description="Helical" evidence="7">
    <location>
        <begin position="476"/>
        <end position="495"/>
    </location>
</feature>
<dbReference type="InterPro" id="IPR051679">
    <property type="entry name" value="DASS-Related_Transporters"/>
</dbReference>
<reference evidence="9 10" key="1">
    <citation type="submission" date="2020-12" db="EMBL/GenBank/DDBJ databases">
        <title>Halosimplex halophilum sp. nov. and Halosimplex salinum sp. nov., two new members of the genus Halosimplex.</title>
        <authorList>
            <person name="Cui H.L."/>
        </authorList>
    </citation>
    <scope>NUCLEOTIDE SEQUENCE [LARGE SCALE GENOMIC DNA]</scope>
    <source>
        <strain evidence="9 10">YGH94</strain>
    </source>
</reference>
<keyword evidence="5 7" id="KW-1133">Transmembrane helix</keyword>
<feature type="transmembrane region" description="Helical" evidence="7">
    <location>
        <begin position="50"/>
        <end position="70"/>
    </location>
</feature>
<dbReference type="GO" id="GO:0005886">
    <property type="term" value="C:plasma membrane"/>
    <property type="evidence" value="ECO:0007669"/>
    <property type="project" value="TreeGrafter"/>
</dbReference>
<feature type="domain" description="RCK C-terminal" evidence="8">
    <location>
        <begin position="306"/>
        <end position="391"/>
    </location>
</feature>
<evidence type="ECO:0000256" key="7">
    <source>
        <dbReference type="SAM" id="Phobius"/>
    </source>
</evidence>